<dbReference type="InterPro" id="IPR041805">
    <property type="entry name" value="ASMase/PPN1_MPP"/>
</dbReference>
<dbReference type="GO" id="GO:0004767">
    <property type="term" value="F:sphingomyelin phosphodiesterase activity"/>
    <property type="evidence" value="ECO:0007669"/>
    <property type="project" value="UniProtKB-UniRule"/>
</dbReference>
<evidence type="ECO:0000256" key="2">
    <source>
        <dbReference type="ARBA" id="ARBA00023180"/>
    </source>
</evidence>
<protein>
    <recommendedName>
        <fullName evidence="3">Sphingomyelin phosphodiesterase</fullName>
    </recommendedName>
</protein>
<keyword evidence="4" id="KW-0862">Zinc</keyword>
<evidence type="ECO:0000256" key="5">
    <source>
        <dbReference type="PIRSR" id="PIRSR000948-2"/>
    </source>
</evidence>
<dbReference type="Gene3D" id="3.60.21.10">
    <property type="match status" value="1"/>
</dbReference>
<keyword evidence="9" id="KW-1185">Reference proteome</keyword>
<feature type="chain" id="PRO_5042511514" description="Sphingomyelin phosphodiesterase" evidence="6">
    <location>
        <begin position="20"/>
        <end position="697"/>
    </location>
</feature>
<evidence type="ECO:0000256" key="4">
    <source>
        <dbReference type="PIRSR" id="PIRSR000948-1"/>
    </source>
</evidence>
<comment type="similarity">
    <text evidence="3">Belongs to the acid sphingomyelinase family.</text>
</comment>
<dbReference type="CDD" id="cd00842">
    <property type="entry name" value="MPP_ASMase"/>
    <property type="match status" value="1"/>
</dbReference>
<dbReference type="EMBL" id="JAUIQD010000002">
    <property type="protein sequence ID" value="KAK3358952.1"/>
    <property type="molecule type" value="Genomic_DNA"/>
</dbReference>
<dbReference type="SUPFAM" id="SSF56300">
    <property type="entry name" value="Metallo-dependent phosphatases"/>
    <property type="match status" value="1"/>
</dbReference>
<evidence type="ECO:0000256" key="6">
    <source>
        <dbReference type="SAM" id="SignalP"/>
    </source>
</evidence>
<evidence type="ECO:0000256" key="3">
    <source>
        <dbReference type="PIRNR" id="PIRNR000948"/>
    </source>
</evidence>
<feature type="domain" description="Calcineurin-like phosphoesterase" evidence="7">
    <location>
        <begin position="242"/>
        <end position="525"/>
    </location>
</feature>
<dbReference type="PIRSF" id="PIRSF000948">
    <property type="entry name" value="Sphingomy_PDE"/>
    <property type="match status" value="1"/>
</dbReference>
<name>A0AAJ0HPQ2_9PEZI</name>
<feature type="signal peptide" evidence="6">
    <location>
        <begin position="1"/>
        <end position="19"/>
    </location>
</feature>
<keyword evidence="4" id="KW-0479">Metal-binding</keyword>
<evidence type="ECO:0000313" key="8">
    <source>
        <dbReference type="EMBL" id="KAK3358952.1"/>
    </source>
</evidence>
<feature type="binding site" evidence="4">
    <location>
        <position position="369"/>
    </location>
    <ligand>
        <name>Zn(2+)</name>
        <dbReference type="ChEBI" id="CHEBI:29105"/>
        <label>2</label>
    </ligand>
</feature>
<dbReference type="AlphaFoldDB" id="A0AAJ0HPQ2"/>
<dbReference type="GO" id="GO:0016798">
    <property type="term" value="F:hydrolase activity, acting on glycosyl bonds"/>
    <property type="evidence" value="ECO:0007669"/>
    <property type="project" value="UniProtKB-KW"/>
</dbReference>
<comment type="function">
    <text evidence="3">Converts sphingomyelin to ceramide.</text>
</comment>
<dbReference type="InterPro" id="IPR004843">
    <property type="entry name" value="Calcineurin-like_PHP"/>
</dbReference>
<feature type="disulfide bond" evidence="5">
    <location>
        <begin position="263"/>
        <end position="268"/>
    </location>
</feature>
<feature type="binding site" evidence="4">
    <location>
        <position position="329"/>
    </location>
    <ligand>
        <name>Zn(2+)</name>
        <dbReference type="ChEBI" id="CHEBI:29105"/>
        <label>1</label>
    </ligand>
</feature>
<dbReference type="GO" id="GO:0016020">
    <property type="term" value="C:membrane"/>
    <property type="evidence" value="ECO:0007669"/>
    <property type="project" value="GOC"/>
</dbReference>
<reference evidence="8" key="2">
    <citation type="submission" date="2023-06" db="EMBL/GenBank/DDBJ databases">
        <authorList>
            <consortium name="Lawrence Berkeley National Laboratory"/>
            <person name="Haridas S."/>
            <person name="Hensen N."/>
            <person name="Bonometti L."/>
            <person name="Westerberg I."/>
            <person name="Brannstrom I.O."/>
            <person name="Guillou S."/>
            <person name="Cros-Aarteil S."/>
            <person name="Calhoun S."/>
            <person name="Kuo A."/>
            <person name="Mondo S."/>
            <person name="Pangilinan J."/>
            <person name="Riley R."/>
            <person name="Labutti K."/>
            <person name="Andreopoulos B."/>
            <person name="Lipzen A."/>
            <person name="Chen C."/>
            <person name="Yanf M."/>
            <person name="Daum C."/>
            <person name="Ng V."/>
            <person name="Clum A."/>
            <person name="Steindorff A."/>
            <person name="Ohm R."/>
            <person name="Martin F."/>
            <person name="Silar P."/>
            <person name="Natvig D."/>
            <person name="Lalanne C."/>
            <person name="Gautier V."/>
            <person name="Ament-Velasquez S.L."/>
            <person name="Kruys A."/>
            <person name="Hutchinson M.I."/>
            <person name="Powell A.J."/>
            <person name="Barry K."/>
            <person name="Miller A.N."/>
            <person name="Grigoriev I.V."/>
            <person name="Debuchy R."/>
            <person name="Gladieux P."/>
            <person name="Thoren M.H."/>
            <person name="Johannesson H."/>
        </authorList>
    </citation>
    <scope>NUCLEOTIDE SEQUENCE</scope>
    <source>
        <strain evidence="8">CBS 955.72</strain>
    </source>
</reference>
<reference evidence="8" key="1">
    <citation type="journal article" date="2023" name="Mol. Phylogenet. Evol.">
        <title>Genome-scale phylogeny and comparative genomics of the fungal order Sordariales.</title>
        <authorList>
            <person name="Hensen N."/>
            <person name="Bonometti L."/>
            <person name="Westerberg I."/>
            <person name="Brannstrom I.O."/>
            <person name="Guillou S."/>
            <person name="Cros-Aarteil S."/>
            <person name="Calhoun S."/>
            <person name="Haridas S."/>
            <person name="Kuo A."/>
            <person name="Mondo S."/>
            <person name="Pangilinan J."/>
            <person name="Riley R."/>
            <person name="LaButti K."/>
            <person name="Andreopoulos B."/>
            <person name="Lipzen A."/>
            <person name="Chen C."/>
            <person name="Yan M."/>
            <person name="Daum C."/>
            <person name="Ng V."/>
            <person name="Clum A."/>
            <person name="Steindorff A."/>
            <person name="Ohm R.A."/>
            <person name="Martin F."/>
            <person name="Silar P."/>
            <person name="Natvig D.O."/>
            <person name="Lalanne C."/>
            <person name="Gautier V."/>
            <person name="Ament-Velasquez S.L."/>
            <person name="Kruys A."/>
            <person name="Hutchinson M.I."/>
            <person name="Powell A.J."/>
            <person name="Barry K."/>
            <person name="Miller A.N."/>
            <person name="Grigoriev I.V."/>
            <person name="Debuchy R."/>
            <person name="Gladieux P."/>
            <person name="Hiltunen Thoren M."/>
            <person name="Johannesson H."/>
        </authorList>
    </citation>
    <scope>NUCLEOTIDE SEQUENCE</scope>
    <source>
        <strain evidence="8">CBS 955.72</strain>
    </source>
</reference>
<feature type="disulfide bond" evidence="5">
    <location>
        <begin position="162"/>
        <end position="173"/>
    </location>
</feature>
<dbReference type="InterPro" id="IPR029052">
    <property type="entry name" value="Metallo-depent_PP-like"/>
</dbReference>
<feature type="binding site" evidence="4">
    <location>
        <position position="329"/>
    </location>
    <ligand>
        <name>Zn(2+)</name>
        <dbReference type="ChEBI" id="CHEBI:29105"/>
        <label>2</label>
    </ligand>
</feature>
<dbReference type="GO" id="GO:0046872">
    <property type="term" value="F:metal ion binding"/>
    <property type="evidence" value="ECO:0007669"/>
    <property type="project" value="UniProtKB-KW"/>
</dbReference>
<keyword evidence="6" id="KW-0732">Signal</keyword>
<dbReference type="GO" id="GO:0006685">
    <property type="term" value="P:sphingomyelin catabolic process"/>
    <property type="evidence" value="ECO:0007669"/>
    <property type="project" value="UniProtKB-UniRule"/>
</dbReference>
<feature type="binding site" evidence="4">
    <location>
        <position position="248"/>
    </location>
    <ligand>
        <name>Zn(2+)</name>
        <dbReference type="ChEBI" id="CHEBI:29105"/>
        <label>1</label>
    </ligand>
</feature>
<evidence type="ECO:0000313" key="9">
    <source>
        <dbReference type="Proteomes" id="UP001275084"/>
    </source>
</evidence>
<keyword evidence="3" id="KW-0326">Glycosidase</keyword>
<organism evidence="8 9">
    <name type="scientific">Lasiosphaeria hispida</name>
    <dbReference type="NCBI Taxonomy" id="260671"/>
    <lineage>
        <taxon>Eukaryota</taxon>
        <taxon>Fungi</taxon>
        <taxon>Dikarya</taxon>
        <taxon>Ascomycota</taxon>
        <taxon>Pezizomycotina</taxon>
        <taxon>Sordariomycetes</taxon>
        <taxon>Sordariomycetidae</taxon>
        <taxon>Sordariales</taxon>
        <taxon>Lasiosphaeriaceae</taxon>
        <taxon>Lasiosphaeria</taxon>
    </lineage>
</organism>
<dbReference type="PANTHER" id="PTHR10340:SF27">
    <property type="entry name" value="ACL091CP"/>
    <property type="match status" value="1"/>
</dbReference>
<feature type="binding site" evidence="4">
    <location>
        <position position="522"/>
    </location>
    <ligand>
        <name>Zn(2+)</name>
        <dbReference type="ChEBI" id="CHEBI:29105"/>
        <label>2</label>
    </ligand>
</feature>
<evidence type="ECO:0000259" key="7">
    <source>
        <dbReference type="Pfam" id="PF00149"/>
    </source>
</evidence>
<dbReference type="InterPro" id="IPR011160">
    <property type="entry name" value="Sphingomy_PDE"/>
</dbReference>
<keyword evidence="5" id="KW-1015">Disulfide bond</keyword>
<dbReference type="Proteomes" id="UP001275084">
    <property type="component" value="Unassembled WGS sequence"/>
</dbReference>
<gene>
    <name evidence="8" type="ORF">B0T25DRAFT_588017</name>
</gene>
<keyword evidence="1 3" id="KW-0378">Hydrolase</keyword>
<feature type="disulfide bond" evidence="5">
    <location>
        <begin position="133"/>
        <end position="211"/>
    </location>
</feature>
<proteinExistence type="inferred from homology"/>
<evidence type="ECO:0000256" key="1">
    <source>
        <dbReference type="ARBA" id="ARBA00022801"/>
    </source>
</evidence>
<keyword evidence="2" id="KW-0325">Glycoprotein</keyword>
<comment type="caution">
    <text evidence="8">The sequence shown here is derived from an EMBL/GenBank/DDBJ whole genome shotgun (WGS) entry which is preliminary data.</text>
</comment>
<comment type="cofactor">
    <cofactor evidence="4">
        <name>Zn(2+)</name>
        <dbReference type="ChEBI" id="CHEBI:29105"/>
    </cofactor>
    <text evidence="4">Binds 2 Zn(2+) ions per subunit.</text>
</comment>
<sequence>MLARTVLLLLPMAFAPVLAAMGALSSLSGAYPGLPAAFTVPAAFPTSVYSSYYVKPGPTNEPQPAIFDPILNITFPFNLTNPETIPLHGTDPVLYPPAVGNLTDGNAEAVVAAVMAEIVAIMEANNTGISTNCSKCIAALSIGQIVAKLAPTHLPNALVSVCQMTGFKSATLCQTTYEASSFGASWAQILASADVTGLDGQYICASLGNMCPHPPVIPVKVAFPKPKPAKPKEPQRSGKSVKVLHLSDLHLDTRYKAGSEANCTSSMCCRYSAPVTQGEPADIAHPAPLFGYYKCDSPLYLALAALQSIGPLTGTSLENPLALTLYTGDLVAHDAQNQRSRGYLEATEGSVWQMFKAYIGGPIYAALGNHDTSPDNMDVPHAIDDDGPLGEQLSWNYDHVSKLWEHYGWIDSATQAQASLHYAAYSVLHPLGLRVITLNTDLYYRNNPYLFVHALDPDYSGMFSFLVQELQKAEDVGERVWIMGHVLSGWDGANPMPGGSDMLYQIIDRYSPHVIASIFFGHTHEDQNLIYYTNNSTAQTASAAIATAWVGPSVTPLTNLNSGYRLYEVDTGSWEVFEAHTFYADVSTFDDLNATGPVFQHEYSTRAAYGAAANWPADAPLNATFWHRVTEAMERDRALVALYNTYQGKSSMRSPNCTSAACAEAKVCYIRSGSAALGRQCPQGFASVQSPYTGRDY</sequence>
<dbReference type="Pfam" id="PF00149">
    <property type="entry name" value="Metallophos"/>
    <property type="match status" value="1"/>
</dbReference>
<feature type="binding site" evidence="4">
    <location>
        <position position="485"/>
    </location>
    <ligand>
        <name>Zn(2+)</name>
        <dbReference type="ChEBI" id="CHEBI:29105"/>
        <label>2</label>
    </ligand>
</feature>
<dbReference type="PANTHER" id="PTHR10340">
    <property type="entry name" value="SPHINGOMYELIN PHOSPHODIESTERASE"/>
    <property type="match status" value="1"/>
</dbReference>
<feature type="binding site" evidence="4">
    <location>
        <position position="524"/>
    </location>
    <ligand>
        <name>Zn(2+)</name>
        <dbReference type="ChEBI" id="CHEBI:29105"/>
        <label>1</label>
    </ligand>
</feature>
<feature type="disulfide bond" evidence="5">
    <location>
        <begin position="269"/>
        <end position="295"/>
    </location>
</feature>
<accession>A0AAJ0HPQ2</accession>
<feature type="binding site" evidence="4">
    <location>
        <position position="250"/>
    </location>
    <ligand>
        <name>Zn(2+)</name>
        <dbReference type="ChEBI" id="CHEBI:29105"/>
        <label>1</label>
    </ligand>
</feature>